<gene>
    <name evidence="9" type="ORF">BU16DRAFT_101147</name>
</gene>
<feature type="region of interest" description="Disordered" evidence="7">
    <location>
        <begin position="121"/>
        <end position="152"/>
    </location>
</feature>
<dbReference type="GO" id="GO:0000978">
    <property type="term" value="F:RNA polymerase II cis-regulatory region sequence-specific DNA binding"/>
    <property type="evidence" value="ECO:0007669"/>
    <property type="project" value="TreeGrafter"/>
</dbReference>
<sequence length="415" mass="46770">MDSSHPSPSLRSHFRQSMKSQTLGQSPSYPSPARSDSAVNYSPDALGLYNYSIALPVGQPQNASTLYPPSPQPTEAWNPHMSNTTSPLMPEVSADQWPSLYDPPVTRSPLSWNQSYAFPPNGLVDPNRSPNLSAQHHYSHRSSVSSSNETSMYSRAGSEVVFTPNVKLETPNDWLNDGDISPHSVLRQQPLTVSPDRLSNNGLSYRYDYSSPTFQMMESEATAESAKMEDRNSRSAPPERRRSSGRRDHFAGRSNRIRIRRNPTTPQNANYACEICHKLFQRSYNHKAHMTTHDPLREHPHKCPYPSCQRGFVRKTDLSRHEQSVHVKTKNFKCAACEAHFARRDTLRRHEEDGCPRRFEVGHHNIMPLRTAPSRPAGSPDASATVRQEYHNPADSRSPAGQATPLFKTEDFARL</sequence>
<dbReference type="InterPro" id="IPR013087">
    <property type="entry name" value="Znf_C2H2_type"/>
</dbReference>
<reference evidence="9" key="1">
    <citation type="journal article" date="2020" name="Stud. Mycol.">
        <title>101 Dothideomycetes genomes: a test case for predicting lifestyles and emergence of pathogens.</title>
        <authorList>
            <person name="Haridas S."/>
            <person name="Albert R."/>
            <person name="Binder M."/>
            <person name="Bloem J."/>
            <person name="Labutti K."/>
            <person name="Salamov A."/>
            <person name="Andreopoulos B."/>
            <person name="Baker S."/>
            <person name="Barry K."/>
            <person name="Bills G."/>
            <person name="Bluhm B."/>
            <person name="Cannon C."/>
            <person name="Castanera R."/>
            <person name="Culley D."/>
            <person name="Daum C."/>
            <person name="Ezra D."/>
            <person name="Gonzalez J."/>
            <person name="Henrissat B."/>
            <person name="Kuo A."/>
            <person name="Liang C."/>
            <person name="Lipzen A."/>
            <person name="Lutzoni F."/>
            <person name="Magnuson J."/>
            <person name="Mondo S."/>
            <person name="Nolan M."/>
            <person name="Ohm R."/>
            <person name="Pangilinan J."/>
            <person name="Park H.-J."/>
            <person name="Ramirez L."/>
            <person name="Alfaro M."/>
            <person name="Sun H."/>
            <person name="Tritt A."/>
            <person name="Yoshinaga Y."/>
            <person name="Zwiers L.-H."/>
            <person name="Turgeon B."/>
            <person name="Goodwin S."/>
            <person name="Spatafora J."/>
            <person name="Crous P."/>
            <person name="Grigoriev I."/>
        </authorList>
    </citation>
    <scope>NUCLEOTIDE SEQUENCE</scope>
    <source>
        <strain evidence="9">CBS 269.34</strain>
    </source>
</reference>
<evidence type="ECO:0000256" key="3">
    <source>
        <dbReference type="ARBA" id="ARBA00022771"/>
    </source>
</evidence>
<dbReference type="Gene3D" id="3.30.160.60">
    <property type="entry name" value="Classic Zinc Finger"/>
    <property type="match status" value="2"/>
</dbReference>
<evidence type="ECO:0000256" key="7">
    <source>
        <dbReference type="SAM" id="MobiDB-lite"/>
    </source>
</evidence>
<keyword evidence="3 6" id="KW-0863">Zinc-finger</keyword>
<dbReference type="GO" id="GO:0005667">
    <property type="term" value="C:transcription regulator complex"/>
    <property type="evidence" value="ECO:0007669"/>
    <property type="project" value="TreeGrafter"/>
</dbReference>
<dbReference type="AlphaFoldDB" id="A0A6A6QHV9"/>
<evidence type="ECO:0000256" key="6">
    <source>
        <dbReference type="PROSITE-ProRule" id="PRU00042"/>
    </source>
</evidence>
<proteinExistence type="predicted"/>
<evidence type="ECO:0000313" key="10">
    <source>
        <dbReference type="Proteomes" id="UP000799750"/>
    </source>
</evidence>
<name>A0A6A6QHV9_9PEZI</name>
<keyword evidence="10" id="KW-1185">Reference proteome</keyword>
<accession>A0A6A6QHV9</accession>
<dbReference type="GO" id="GO:0000785">
    <property type="term" value="C:chromatin"/>
    <property type="evidence" value="ECO:0007669"/>
    <property type="project" value="TreeGrafter"/>
</dbReference>
<dbReference type="GO" id="GO:0008270">
    <property type="term" value="F:zinc ion binding"/>
    <property type="evidence" value="ECO:0007669"/>
    <property type="project" value="UniProtKB-KW"/>
</dbReference>
<evidence type="ECO:0000256" key="1">
    <source>
        <dbReference type="ARBA" id="ARBA00022723"/>
    </source>
</evidence>
<feature type="domain" description="C2H2-type" evidence="8">
    <location>
        <begin position="301"/>
        <end position="331"/>
    </location>
</feature>
<evidence type="ECO:0000256" key="4">
    <source>
        <dbReference type="ARBA" id="ARBA00022833"/>
    </source>
</evidence>
<dbReference type="EMBL" id="MU004194">
    <property type="protein sequence ID" value="KAF2492018.1"/>
    <property type="molecule type" value="Genomic_DNA"/>
</dbReference>
<dbReference type="Proteomes" id="UP000799750">
    <property type="component" value="Unassembled WGS sequence"/>
</dbReference>
<organism evidence="9 10">
    <name type="scientific">Lophium mytilinum</name>
    <dbReference type="NCBI Taxonomy" id="390894"/>
    <lineage>
        <taxon>Eukaryota</taxon>
        <taxon>Fungi</taxon>
        <taxon>Dikarya</taxon>
        <taxon>Ascomycota</taxon>
        <taxon>Pezizomycotina</taxon>
        <taxon>Dothideomycetes</taxon>
        <taxon>Pleosporomycetidae</taxon>
        <taxon>Mytilinidiales</taxon>
        <taxon>Mytilinidiaceae</taxon>
        <taxon>Lophium</taxon>
    </lineage>
</organism>
<dbReference type="OrthoDB" id="6910977at2759"/>
<feature type="region of interest" description="Disordered" evidence="7">
    <location>
        <begin position="62"/>
        <end position="95"/>
    </location>
</feature>
<feature type="compositionally biased region" description="Low complexity" evidence="7">
    <location>
        <begin position="141"/>
        <end position="152"/>
    </location>
</feature>
<evidence type="ECO:0000256" key="5">
    <source>
        <dbReference type="ARBA" id="ARBA00044085"/>
    </source>
</evidence>
<dbReference type="PROSITE" id="PS50157">
    <property type="entry name" value="ZINC_FINGER_C2H2_2"/>
    <property type="match status" value="3"/>
</dbReference>
<dbReference type="PROSITE" id="PS00028">
    <property type="entry name" value="ZINC_FINGER_C2H2_1"/>
    <property type="match status" value="2"/>
</dbReference>
<dbReference type="SUPFAM" id="SSF57667">
    <property type="entry name" value="beta-beta-alpha zinc fingers"/>
    <property type="match status" value="1"/>
</dbReference>
<evidence type="ECO:0000256" key="2">
    <source>
        <dbReference type="ARBA" id="ARBA00022737"/>
    </source>
</evidence>
<feature type="compositionally biased region" description="Polar residues" evidence="7">
    <location>
        <begin position="1"/>
        <end position="28"/>
    </location>
</feature>
<feature type="domain" description="C2H2-type" evidence="8">
    <location>
        <begin position="271"/>
        <end position="298"/>
    </location>
</feature>
<dbReference type="GO" id="GO:0000981">
    <property type="term" value="F:DNA-binding transcription factor activity, RNA polymerase II-specific"/>
    <property type="evidence" value="ECO:0007669"/>
    <property type="project" value="TreeGrafter"/>
</dbReference>
<feature type="compositionally biased region" description="Basic and acidic residues" evidence="7">
    <location>
        <begin position="226"/>
        <end position="251"/>
    </location>
</feature>
<protein>
    <recommendedName>
        <fullName evidence="5">C2H2 type master regulator of conidiophore development brlA</fullName>
    </recommendedName>
</protein>
<feature type="region of interest" description="Disordered" evidence="7">
    <location>
        <begin position="368"/>
        <end position="415"/>
    </location>
</feature>
<dbReference type="InterPro" id="IPR036236">
    <property type="entry name" value="Znf_C2H2_sf"/>
</dbReference>
<dbReference type="PANTHER" id="PTHR14003">
    <property type="entry name" value="TRANSCRIPTIONAL REPRESSOR PROTEIN YY"/>
    <property type="match status" value="1"/>
</dbReference>
<feature type="region of interest" description="Disordered" evidence="7">
    <location>
        <begin position="1"/>
        <end position="41"/>
    </location>
</feature>
<evidence type="ECO:0000313" key="9">
    <source>
        <dbReference type="EMBL" id="KAF2492018.1"/>
    </source>
</evidence>
<keyword evidence="2" id="KW-0677">Repeat</keyword>
<keyword evidence="1" id="KW-0479">Metal-binding</keyword>
<feature type="region of interest" description="Disordered" evidence="7">
    <location>
        <begin position="219"/>
        <end position="264"/>
    </location>
</feature>
<evidence type="ECO:0000259" key="8">
    <source>
        <dbReference type="PROSITE" id="PS50157"/>
    </source>
</evidence>
<keyword evidence="4" id="KW-0862">Zinc</keyword>
<feature type="domain" description="C2H2-type" evidence="8">
    <location>
        <begin position="332"/>
        <end position="368"/>
    </location>
</feature>
<dbReference type="PANTHER" id="PTHR14003:SF19">
    <property type="entry name" value="YY2 TRANSCRIPTION FACTOR"/>
    <property type="match status" value="1"/>
</dbReference>
<dbReference type="SMART" id="SM00355">
    <property type="entry name" value="ZnF_C2H2"/>
    <property type="match status" value="3"/>
</dbReference>